<dbReference type="InterPro" id="IPR011231">
    <property type="entry name" value="Phage_VT1-Sakai_H0018"/>
</dbReference>
<gene>
    <name evidence="1" type="ORF">AQ619_13460</name>
</gene>
<organism evidence="1 2">
    <name type="scientific">Caulobacter henricii</name>
    <dbReference type="NCBI Taxonomy" id="69395"/>
    <lineage>
        <taxon>Bacteria</taxon>
        <taxon>Pseudomonadati</taxon>
        <taxon>Pseudomonadota</taxon>
        <taxon>Alphaproteobacteria</taxon>
        <taxon>Caulobacterales</taxon>
        <taxon>Caulobacteraceae</taxon>
        <taxon>Caulobacter</taxon>
    </lineage>
</organism>
<dbReference type="AlphaFoldDB" id="A0A0P0P1A2"/>
<dbReference type="RefSeq" id="WP_062148560.1">
    <property type="nucleotide sequence ID" value="NZ_CP013002.1"/>
</dbReference>
<dbReference type="Proteomes" id="UP000056905">
    <property type="component" value="Chromosome"/>
</dbReference>
<dbReference type="STRING" id="69395.AQ619_13460"/>
<sequence>MQPGLTKTFIAAAAITKRRIVKFDAVDGQVLTAAAANDSLLGVSDMSADVTSGSRVEVRLNGVAEVEAGGTIARGAPVTSDATGRAVAAAPAAGVNNRIIGIAMASYVVGDVADVFLSQGSLQG</sequence>
<proteinExistence type="predicted"/>
<dbReference type="OrthoDB" id="7360039at2"/>
<dbReference type="Pfam" id="PF09956">
    <property type="entry name" value="Phage_cement_2"/>
    <property type="match status" value="1"/>
</dbReference>
<dbReference type="KEGG" id="chq:AQ619_13460"/>
<name>A0A0P0P1A2_9CAUL</name>
<accession>A0A0P0P1A2</accession>
<evidence type="ECO:0000313" key="2">
    <source>
        <dbReference type="Proteomes" id="UP000056905"/>
    </source>
</evidence>
<evidence type="ECO:0000313" key="1">
    <source>
        <dbReference type="EMBL" id="ALL14268.1"/>
    </source>
</evidence>
<keyword evidence="2" id="KW-1185">Reference proteome</keyword>
<evidence type="ECO:0008006" key="3">
    <source>
        <dbReference type="Google" id="ProtNLM"/>
    </source>
</evidence>
<dbReference type="EMBL" id="CP013002">
    <property type="protein sequence ID" value="ALL14268.1"/>
    <property type="molecule type" value="Genomic_DNA"/>
</dbReference>
<reference evidence="1 2" key="1">
    <citation type="submission" date="2015-10" db="EMBL/GenBank/DDBJ databases">
        <title>Conservation of the essential genome among Caulobacter and Brevundimonas species.</title>
        <authorList>
            <person name="Scott D."/>
            <person name="Ely B."/>
        </authorList>
    </citation>
    <scope>NUCLEOTIDE SEQUENCE [LARGE SCALE GENOMIC DNA]</scope>
    <source>
        <strain evidence="1 2">CB4</strain>
    </source>
</reference>
<protein>
    <recommendedName>
        <fullName evidence="3">DUF2190 domain-containing protein</fullName>
    </recommendedName>
</protein>